<dbReference type="Pfam" id="PF04093">
    <property type="entry name" value="MreD"/>
    <property type="match status" value="1"/>
</dbReference>
<feature type="transmembrane region" description="Helical" evidence="8">
    <location>
        <begin position="39"/>
        <end position="63"/>
    </location>
</feature>
<dbReference type="EMBL" id="JNVM01000033">
    <property type="protein sequence ID" value="KEQ22577.1"/>
    <property type="molecule type" value="Genomic_DNA"/>
</dbReference>
<keyword evidence="7 8" id="KW-0472">Membrane</keyword>
<feature type="transmembrane region" description="Helical" evidence="8">
    <location>
        <begin position="6"/>
        <end position="27"/>
    </location>
</feature>
<evidence type="ECO:0000256" key="3">
    <source>
        <dbReference type="ARBA" id="ARBA00022475"/>
    </source>
</evidence>
<comment type="subcellular location">
    <subcellularLocation>
        <location evidence="1">Cell membrane</location>
        <topology evidence="1">Multi-pass membrane protein</topology>
    </subcellularLocation>
</comment>
<comment type="caution">
    <text evidence="9">The sequence shown here is derived from an EMBL/GenBank/DDBJ whole genome shotgun (WGS) entry which is preliminary data.</text>
</comment>
<protein>
    <submittedName>
        <fullName evidence="9">Rod shape-determining protein MreD</fullName>
    </submittedName>
</protein>
<accession>A0A081NVV4</accession>
<comment type="similarity">
    <text evidence="2">Belongs to the MreD family.</text>
</comment>
<dbReference type="Proteomes" id="UP000028123">
    <property type="component" value="Unassembled WGS sequence"/>
</dbReference>
<dbReference type="InterPro" id="IPR007227">
    <property type="entry name" value="Cell_shape_determining_MreD"/>
</dbReference>
<evidence type="ECO:0000256" key="7">
    <source>
        <dbReference type="ARBA" id="ARBA00023136"/>
    </source>
</evidence>
<dbReference type="NCBIfam" id="TIGR03426">
    <property type="entry name" value="shape_MreD"/>
    <property type="match status" value="1"/>
</dbReference>
<evidence type="ECO:0000313" key="10">
    <source>
        <dbReference type="Proteomes" id="UP000028123"/>
    </source>
</evidence>
<dbReference type="AlphaFoldDB" id="A0A081NVV4"/>
<feature type="transmembrane region" description="Helical" evidence="8">
    <location>
        <begin position="97"/>
        <end position="115"/>
    </location>
</feature>
<evidence type="ECO:0000256" key="6">
    <source>
        <dbReference type="ARBA" id="ARBA00022989"/>
    </source>
</evidence>
<reference evidence="9 10" key="1">
    <citation type="submission" date="2014-06" db="EMBL/GenBank/DDBJ databases">
        <title>Draft genome sequence of Paenibacillus sp. MSt1.</title>
        <authorList>
            <person name="Aw Y.K."/>
            <person name="Ong K.S."/>
            <person name="Gan H.M."/>
            <person name="Lee S.M."/>
        </authorList>
    </citation>
    <scope>NUCLEOTIDE SEQUENCE [LARGE SCALE GENOMIC DNA]</scope>
    <source>
        <strain evidence="9 10">MSt1</strain>
    </source>
</reference>
<dbReference type="eggNOG" id="COG2891">
    <property type="taxonomic scope" value="Bacteria"/>
</dbReference>
<evidence type="ECO:0000313" key="9">
    <source>
        <dbReference type="EMBL" id="KEQ22577.1"/>
    </source>
</evidence>
<proteinExistence type="inferred from homology"/>
<keyword evidence="5" id="KW-0133">Cell shape</keyword>
<sequence>MNRKKLWLILSVLFLLEGTLLPWLVPVAWQSKVQVDPHFVLVIVLFIGLYINRHTALVYGLVFGMLHDFIYHSPMLGPVSFGMGLAGYLAGMLQGRIYSSIVISMVVIGLGNLFYDTAIYGLFRLFRVTHTNFEWVFLHQMLPSMLINLLFALAIYVPIRKLFESLPAKQTEEME</sequence>
<evidence type="ECO:0000256" key="2">
    <source>
        <dbReference type="ARBA" id="ARBA00007776"/>
    </source>
</evidence>
<dbReference type="GO" id="GO:0008360">
    <property type="term" value="P:regulation of cell shape"/>
    <property type="evidence" value="ECO:0007669"/>
    <property type="project" value="UniProtKB-KW"/>
</dbReference>
<keyword evidence="3" id="KW-1003">Cell membrane</keyword>
<organism evidence="9 10">
    <name type="scientific">Paenibacillus tyrfis</name>
    <dbReference type="NCBI Taxonomy" id="1501230"/>
    <lineage>
        <taxon>Bacteria</taxon>
        <taxon>Bacillati</taxon>
        <taxon>Bacillota</taxon>
        <taxon>Bacilli</taxon>
        <taxon>Bacillales</taxon>
        <taxon>Paenibacillaceae</taxon>
        <taxon>Paenibacillus</taxon>
    </lineage>
</organism>
<keyword evidence="6 8" id="KW-1133">Transmembrane helix</keyword>
<feature type="transmembrane region" description="Helical" evidence="8">
    <location>
        <begin position="135"/>
        <end position="159"/>
    </location>
</feature>
<feature type="transmembrane region" description="Helical" evidence="8">
    <location>
        <begin position="69"/>
        <end position="90"/>
    </location>
</feature>
<dbReference type="GO" id="GO:0005886">
    <property type="term" value="C:plasma membrane"/>
    <property type="evidence" value="ECO:0007669"/>
    <property type="project" value="UniProtKB-SubCell"/>
</dbReference>
<evidence type="ECO:0000256" key="1">
    <source>
        <dbReference type="ARBA" id="ARBA00004651"/>
    </source>
</evidence>
<gene>
    <name evidence="9" type="ORF">ET33_21940</name>
</gene>
<evidence type="ECO:0000256" key="8">
    <source>
        <dbReference type="SAM" id="Phobius"/>
    </source>
</evidence>
<name>A0A081NVV4_9BACL</name>
<dbReference type="OrthoDB" id="2678464at2"/>
<keyword evidence="4 8" id="KW-0812">Transmembrane</keyword>
<evidence type="ECO:0000256" key="5">
    <source>
        <dbReference type="ARBA" id="ARBA00022960"/>
    </source>
</evidence>
<dbReference type="RefSeq" id="WP_036690576.1">
    <property type="nucleotide sequence ID" value="NZ_FYEP01000013.1"/>
</dbReference>
<evidence type="ECO:0000256" key="4">
    <source>
        <dbReference type="ARBA" id="ARBA00022692"/>
    </source>
</evidence>
<keyword evidence="10" id="KW-1185">Reference proteome</keyword>